<accession>A0AAE9GQX6</accession>
<protein>
    <submittedName>
        <fullName evidence="1">Uncharacterized protein</fullName>
    </submittedName>
</protein>
<evidence type="ECO:0000313" key="1">
    <source>
        <dbReference type="EMBL" id="UOL47566.1"/>
    </source>
</evidence>
<evidence type="ECO:0000313" key="2">
    <source>
        <dbReference type="Proteomes" id="UP001220111"/>
    </source>
</evidence>
<dbReference type="Proteomes" id="UP001220111">
    <property type="component" value="Segment"/>
</dbReference>
<dbReference type="EMBL" id="OM870967">
    <property type="protein sequence ID" value="UOL47566.1"/>
    <property type="molecule type" value="Genomic_DNA"/>
</dbReference>
<keyword evidence="2" id="KW-1185">Reference proteome</keyword>
<gene>
    <name evidence="1" type="ORF">vBPaerPs12_110</name>
</gene>
<organism evidence="1 2">
    <name type="scientific">Pseudomonas phage vB_Paer_Ps12</name>
    <dbReference type="NCBI Taxonomy" id="2924904"/>
    <lineage>
        <taxon>Viruses</taxon>
        <taxon>Duplodnaviria</taxon>
        <taxon>Heunggongvirae</taxon>
        <taxon>Uroviricota</taxon>
        <taxon>Caudoviricetes</taxon>
        <taxon>Vandenendeviridae</taxon>
        <taxon>Skurskavirinae</taxon>
        <taxon>Pakpunavirus</taxon>
        <taxon>Pakpunavirus Ps12</taxon>
    </lineage>
</organism>
<reference evidence="1 2" key="1">
    <citation type="submission" date="2022-02" db="EMBL/GenBank/DDBJ databases">
        <authorList>
            <person name="Akremi I."/>
            <person name="Wagemans J."/>
        </authorList>
    </citation>
    <scope>NUCLEOTIDE SEQUENCE [LARGE SCALE GENOMIC DNA]</scope>
</reference>
<proteinExistence type="predicted"/>
<sequence>MALKRDNNLRGYTVKQGTDLIAKANFTARLPGAKRGISVKPGDKFWVTTPSYSNTDFVGVARKGKTTSYLFTAKDVQTLFEAV</sequence>
<name>A0AAE9GQX6_9CAUD</name>